<dbReference type="AlphaFoldDB" id="A0A0F3IW17"/>
<organism evidence="1 2">
    <name type="scientific">Elstera litoralis</name>
    <dbReference type="NCBI Taxonomy" id="552518"/>
    <lineage>
        <taxon>Bacteria</taxon>
        <taxon>Pseudomonadati</taxon>
        <taxon>Pseudomonadota</taxon>
        <taxon>Alphaproteobacteria</taxon>
        <taxon>Rhodospirillales</taxon>
        <taxon>Rhodospirillaceae</taxon>
        <taxon>Elstera</taxon>
    </lineage>
</organism>
<keyword evidence="2" id="KW-1185">Reference proteome</keyword>
<comment type="caution">
    <text evidence="1">The sequence shown here is derived from an EMBL/GenBank/DDBJ whole genome shotgun (WGS) entry which is preliminary data.</text>
</comment>
<proteinExistence type="predicted"/>
<name>A0A0F3IW17_9PROT</name>
<dbReference type="RefSeq" id="WP_045774373.1">
    <property type="nucleotide sequence ID" value="NZ_LAJY01000030.1"/>
</dbReference>
<gene>
    <name evidence="1" type="ORF">VZ95_01910</name>
</gene>
<dbReference type="InterPro" id="IPR029060">
    <property type="entry name" value="PIN-like_dom_sf"/>
</dbReference>
<dbReference type="Proteomes" id="UP000033774">
    <property type="component" value="Unassembled WGS sequence"/>
</dbReference>
<protein>
    <submittedName>
        <fullName evidence="1">Pilus assembly protein CpaF</fullName>
    </submittedName>
</protein>
<evidence type="ECO:0000313" key="2">
    <source>
        <dbReference type="Proteomes" id="UP000033774"/>
    </source>
</evidence>
<accession>A0A0F3IW17</accession>
<feature type="non-terminal residue" evidence="1">
    <location>
        <position position="1"/>
    </location>
</feature>
<dbReference type="EMBL" id="LAJY01000030">
    <property type="protein sequence ID" value="KJV10891.1"/>
    <property type="molecule type" value="Genomic_DNA"/>
</dbReference>
<evidence type="ECO:0000313" key="1">
    <source>
        <dbReference type="EMBL" id="KJV10891.1"/>
    </source>
</evidence>
<reference evidence="1 2" key="1">
    <citation type="submission" date="2015-03" db="EMBL/GenBank/DDBJ databases">
        <title>Draft genome sequence of Elstera litoralis.</title>
        <authorList>
            <person name="Rahalkar M.C."/>
            <person name="Dhakephalkar P.K."/>
            <person name="Pore S.D."/>
            <person name="Arora P."/>
            <person name="Kapse N.G."/>
            <person name="Pandit P.S."/>
        </authorList>
    </citation>
    <scope>NUCLEOTIDE SEQUENCE [LARGE SCALE GENOMIC DNA]</scope>
    <source>
        <strain evidence="1 2">Dia-1</strain>
    </source>
</reference>
<dbReference type="Gene3D" id="3.40.50.1010">
    <property type="entry name" value="5'-nuclease"/>
    <property type="match status" value="1"/>
</dbReference>
<sequence length="94" mass="10232">SKKGIERQRKTNPSFSAVLEDWLRLTMTIFGERLLSITPPIARRWGLLSASIGHEGADLLIAATALEMGFTVVTRNVAHFAPTGVAVVNPFELA</sequence>
<dbReference type="SUPFAM" id="SSF88723">
    <property type="entry name" value="PIN domain-like"/>
    <property type="match status" value="1"/>
</dbReference>